<dbReference type="EMBL" id="FRAA01000003">
    <property type="protein sequence ID" value="SHK12907.1"/>
    <property type="molecule type" value="Genomic_DNA"/>
</dbReference>
<dbReference type="InterPro" id="IPR050624">
    <property type="entry name" value="HTH-type_Tx_Regulator"/>
</dbReference>
<dbReference type="PROSITE" id="PS50977">
    <property type="entry name" value="HTH_TETR_2"/>
    <property type="match status" value="1"/>
</dbReference>
<keyword evidence="1 2" id="KW-0238">DNA-binding</keyword>
<dbReference type="RefSeq" id="WP_073122022.1">
    <property type="nucleotide sequence ID" value="NZ_FRAA01000003.1"/>
</dbReference>
<feature type="domain" description="HTH tetR-type" evidence="3">
    <location>
        <begin position="20"/>
        <end position="80"/>
    </location>
</feature>
<keyword evidence="5" id="KW-1185">Reference proteome</keyword>
<evidence type="ECO:0000256" key="2">
    <source>
        <dbReference type="PROSITE-ProRule" id="PRU00335"/>
    </source>
</evidence>
<sequence>MLDISIVIEEEYYNKDPQSTELGKNIISASISLLNELGFEQFTFKKLAEKIKSTEASVYRYFDNKLKMLLYLTRWYWAWLEYQIDYQTHHIRTPEEKLKEILKILSYSQTETSQITICGTDTISLRRVVMSESDKTYLNKQVDEINSQGLFRGFKKLCHKIAEVLIEINPTYGYPHALVSNILETTHQQTFFANHLPSLTEISTKKEQSLNVQVYDFIEDMIFKVLKNVPQQT</sequence>
<dbReference type="STRING" id="156994.SAMN04488028_10394"/>
<name>A0A1M6PYE5_REIAG</name>
<gene>
    <name evidence="4" type="ORF">SAMN04488028_10394</name>
</gene>
<evidence type="ECO:0000313" key="4">
    <source>
        <dbReference type="EMBL" id="SHK12907.1"/>
    </source>
</evidence>
<feature type="DNA-binding region" description="H-T-H motif" evidence="2">
    <location>
        <begin position="43"/>
        <end position="62"/>
    </location>
</feature>
<dbReference type="SUPFAM" id="SSF46689">
    <property type="entry name" value="Homeodomain-like"/>
    <property type="match status" value="1"/>
</dbReference>
<dbReference type="PANTHER" id="PTHR43479">
    <property type="entry name" value="ACREF/ENVCD OPERON REPRESSOR-RELATED"/>
    <property type="match status" value="1"/>
</dbReference>
<dbReference type="Proteomes" id="UP000184474">
    <property type="component" value="Unassembled WGS sequence"/>
</dbReference>
<evidence type="ECO:0000259" key="3">
    <source>
        <dbReference type="PROSITE" id="PS50977"/>
    </source>
</evidence>
<organism evidence="4 5">
    <name type="scientific">Reichenbachiella agariperforans</name>
    <dbReference type="NCBI Taxonomy" id="156994"/>
    <lineage>
        <taxon>Bacteria</taxon>
        <taxon>Pseudomonadati</taxon>
        <taxon>Bacteroidota</taxon>
        <taxon>Cytophagia</taxon>
        <taxon>Cytophagales</taxon>
        <taxon>Reichenbachiellaceae</taxon>
        <taxon>Reichenbachiella</taxon>
    </lineage>
</organism>
<dbReference type="Gene3D" id="1.10.357.10">
    <property type="entry name" value="Tetracycline Repressor, domain 2"/>
    <property type="match status" value="1"/>
</dbReference>
<dbReference type="GO" id="GO:0003677">
    <property type="term" value="F:DNA binding"/>
    <property type="evidence" value="ECO:0007669"/>
    <property type="project" value="UniProtKB-UniRule"/>
</dbReference>
<evidence type="ECO:0000313" key="5">
    <source>
        <dbReference type="Proteomes" id="UP000184474"/>
    </source>
</evidence>
<accession>A0A1M6PYE5</accession>
<reference evidence="5" key="1">
    <citation type="submission" date="2016-11" db="EMBL/GenBank/DDBJ databases">
        <authorList>
            <person name="Varghese N."/>
            <person name="Submissions S."/>
        </authorList>
    </citation>
    <scope>NUCLEOTIDE SEQUENCE [LARGE SCALE GENOMIC DNA]</scope>
    <source>
        <strain evidence="5">DSM 26134</strain>
    </source>
</reference>
<dbReference type="PRINTS" id="PR00455">
    <property type="entry name" value="HTHTETR"/>
</dbReference>
<dbReference type="InterPro" id="IPR009057">
    <property type="entry name" value="Homeodomain-like_sf"/>
</dbReference>
<dbReference type="Pfam" id="PF00440">
    <property type="entry name" value="TetR_N"/>
    <property type="match status" value="1"/>
</dbReference>
<proteinExistence type="predicted"/>
<evidence type="ECO:0000256" key="1">
    <source>
        <dbReference type="ARBA" id="ARBA00023125"/>
    </source>
</evidence>
<dbReference type="PANTHER" id="PTHR43479:SF11">
    <property type="entry name" value="ACREF_ENVCD OPERON REPRESSOR-RELATED"/>
    <property type="match status" value="1"/>
</dbReference>
<dbReference type="AlphaFoldDB" id="A0A1M6PYE5"/>
<dbReference type="InterPro" id="IPR001647">
    <property type="entry name" value="HTH_TetR"/>
</dbReference>
<protein>
    <submittedName>
        <fullName evidence="4">Transcriptional regulator, TetR family</fullName>
    </submittedName>
</protein>